<reference evidence="1 2" key="1">
    <citation type="journal article" date="2018" name="New Phytol.">
        <title>Phylogenomics of Endogonaceae and evolution of mycorrhizas within Mucoromycota.</title>
        <authorList>
            <person name="Chang Y."/>
            <person name="Desiro A."/>
            <person name="Na H."/>
            <person name="Sandor L."/>
            <person name="Lipzen A."/>
            <person name="Clum A."/>
            <person name="Barry K."/>
            <person name="Grigoriev I.V."/>
            <person name="Martin F.M."/>
            <person name="Stajich J.E."/>
            <person name="Smith M.E."/>
            <person name="Bonito G."/>
            <person name="Spatafora J.W."/>
        </authorList>
    </citation>
    <scope>NUCLEOTIDE SEQUENCE [LARGE SCALE GENOMIC DNA]</scope>
    <source>
        <strain evidence="1 2">AD002</strain>
    </source>
</reference>
<dbReference type="EMBL" id="RBNJ01011960">
    <property type="protein sequence ID" value="RUS25818.1"/>
    <property type="molecule type" value="Genomic_DNA"/>
</dbReference>
<organism evidence="1 2">
    <name type="scientific">Jimgerdemannia flammicorona</name>
    <dbReference type="NCBI Taxonomy" id="994334"/>
    <lineage>
        <taxon>Eukaryota</taxon>
        <taxon>Fungi</taxon>
        <taxon>Fungi incertae sedis</taxon>
        <taxon>Mucoromycota</taxon>
        <taxon>Mucoromycotina</taxon>
        <taxon>Endogonomycetes</taxon>
        <taxon>Endogonales</taxon>
        <taxon>Endogonaceae</taxon>
        <taxon>Jimgerdemannia</taxon>
    </lineage>
</organism>
<evidence type="ECO:0000313" key="1">
    <source>
        <dbReference type="EMBL" id="RUS25818.1"/>
    </source>
</evidence>
<accession>A0A433Q7N2</accession>
<keyword evidence="2" id="KW-1185">Reference proteome</keyword>
<evidence type="ECO:0000313" key="2">
    <source>
        <dbReference type="Proteomes" id="UP000274822"/>
    </source>
</evidence>
<name>A0A433Q7N2_9FUNG</name>
<comment type="caution">
    <text evidence="1">The sequence shown here is derived from an EMBL/GenBank/DDBJ whole genome shotgun (WGS) entry which is preliminary data.</text>
</comment>
<dbReference type="Proteomes" id="UP000274822">
    <property type="component" value="Unassembled WGS sequence"/>
</dbReference>
<dbReference type="AlphaFoldDB" id="A0A433Q7N2"/>
<gene>
    <name evidence="1" type="ORF">BC938DRAFT_471608</name>
</gene>
<sequence length="95" mass="10902">MAITGRPTIVRNLHSFCYITSNMAPNQWCSEVRRRRADSQRCSCKLVRLKAVYGYVACSHLPQSAEIVTRVSFHFTSSHRTYLHVLDVEVSETRA</sequence>
<protein>
    <submittedName>
        <fullName evidence="1">Uncharacterized protein</fullName>
    </submittedName>
</protein>
<proteinExistence type="predicted"/>